<reference evidence="1" key="2">
    <citation type="submission" date="2021-04" db="EMBL/GenBank/DDBJ databases">
        <authorList>
            <person name="Gilroy R."/>
        </authorList>
    </citation>
    <scope>NUCLEOTIDE SEQUENCE</scope>
    <source>
        <strain evidence="1">CHK185-5351</strain>
    </source>
</reference>
<evidence type="ECO:0000313" key="1">
    <source>
        <dbReference type="EMBL" id="HJC14704.1"/>
    </source>
</evidence>
<sequence length="143" mass="16610">MTNVDTEKCGAMVLQAMEAVEEKDEEAFAWLLYPVPAGDWKAETGETAFPTAGQFWQALAEIESYGFSIPYHIENVCLTEEYYGRNWYEARQIPVTCAAEVSVCWAATEKRTVCRAWPVSFQCLYIEKTWYLNPYWVWEYLKS</sequence>
<dbReference type="Proteomes" id="UP000823849">
    <property type="component" value="Unassembled WGS sequence"/>
</dbReference>
<evidence type="ECO:0000313" key="2">
    <source>
        <dbReference type="Proteomes" id="UP000823849"/>
    </source>
</evidence>
<organism evidence="1 2">
    <name type="scientific">Candidatus Fusicatenibacter intestinigallinarum</name>
    <dbReference type="NCBI Taxonomy" id="2838598"/>
    <lineage>
        <taxon>Bacteria</taxon>
        <taxon>Bacillati</taxon>
        <taxon>Bacillota</taxon>
        <taxon>Clostridia</taxon>
        <taxon>Lachnospirales</taxon>
        <taxon>Lachnospiraceae</taxon>
        <taxon>Fusicatenibacter</taxon>
    </lineage>
</organism>
<gene>
    <name evidence="1" type="ORF">H9705_02590</name>
</gene>
<dbReference type="AlphaFoldDB" id="A0A9D2N7X4"/>
<proteinExistence type="predicted"/>
<comment type="caution">
    <text evidence="1">The sequence shown here is derived from an EMBL/GenBank/DDBJ whole genome shotgun (WGS) entry which is preliminary data.</text>
</comment>
<dbReference type="EMBL" id="DWWU01000011">
    <property type="protein sequence ID" value="HJC14704.1"/>
    <property type="molecule type" value="Genomic_DNA"/>
</dbReference>
<reference evidence="1" key="1">
    <citation type="journal article" date="2021" name="PeerJ">
        <title>Extensive microbial diversity within the chicken gut microbiome revealed by metagenomics and culture.</title>
        <authorList>
            <person name="Gilroy R."/>
            <person name="Ravi A."/>
            <person name="Getino M."/>
            <person name="Pursley I."/>
            <person name="Horton D.L."/>
            <person name="Alikhan N.F."/>
            <person name="Baker D."/>
            <person name="Gharbi K."/>
            <person name="Hall N."/>
            <person name="Watson M."/>
            <person name="Adriaenssens E.M."/>
            <person name="Foster-Nyarko E."/>
            <person name="Jarju S."/>
            <person name="Secka A."/>
            <person name="Antonio M."/>
            <person name="Oren A."/>
            <person name="Chaudhuri R.R."/>
            <person name="La Ragione R."/>
            <person name="Hildebrand F."/>
            <person name="Pallen M.J."/>
        </authorList>
    </citation>
    <scope>NUCLEOTIDE SEQUENCE</scope>
    <source>
        <strain evidence="1">CHK185-5351</strain>
    </source>
</reference>
<name>A0A9D2N7X4_9FIRM</name>
<accession>A0A9D2N7X4</accession>
<protein>
    <submittedName>
        <fullName evidence="1">Uncharacterized protein</fullName>
    </submittedName>
</protein>